<dbReference type="Proteomes" id="UP001152795">
    <property type="component" value="Unassembled WGS sequence"/>
</dbReference>
<dbReference type="AlphaFoldDB" id="A0A7D9J9A8"/>
<keyword evidence="2" id="KW-1185">Reference proteome</keyword>
<name>A0A7D9J9A8_PARCT</name>
<dbReference type="OrthoDB" id="5990311at2759"/>
<evidence type="ECO:0000313" key="2">
    <source>
        <dbReference type="Proteomes" id="UP001152795"/>
    </source>
</evidence>
<proteinExistence type="predicted"/>
<organism evidence="1 2">
    <name type="scientific">Paramuricea clavata</name>
    <name type="common">Red gorgonian</name>
    <name type="synonym">Violescent sea-whip</name>
    <dbReference type="NCBI Taxonomy" id="317549"/>
    <lineage>
        <taxon>Eukaryota</taxon>
        <taxon>Metazoa</taxon>
        <taxon>Cnidaria</taxon>
        <taxon>Anthozoa</taxon>
        <taxon>Octocorallia</taxon>
        <taxon>Malacalcyonacea</taxon>
        <taxon>Plexauridae</taxon>
        <taxon>Paramuricea</taxon>
    </lineage>
</organism>
<reference evidence="1" key="1">
    <citation type="submission" date="2020-04" db="EMBL/GenBank/DDBJ databases">
        <authorList>
            <person name="Alioto T."/>
            <person name="Alioto T."/>
            <person name="Gomez Garrido J."/>
        </authorList>
    </citation>
    <scope>NUCLEOTIDE SEQUENCE</scope>
    <source>
        <strain evidence="1">A484AB</strain>
    </source>
</reference>
<sequence>MDKYLVVMLNIFLLEGVASFYHGANCTANSECASGDVCCEGVEECHLICIGEFCKSNDDCGERTICCQDNKCVSNGRNICSDGLAGWVYEAIAVGAFLVIYFIYKIAACLFCESNDCGKSGTGGQTPTPYAVSVGGGCDVGGCDGGGGC</sequence>
<evidence type="ECO:0000313" key="1">
    <source>
        <dbReference type="EMBL" id="CAB4024499.1"/>
    </source>
</evidence>
<dbReference type="EMBL" id="CACRXK020013068">
    <property type="protein sequence ID" value="CAB4024499.1"/>
    <property type="molecule type" value="Genomic_DNA"/>
</dbReference>
<gene>
    <name evidence="1" type="ORF">PACLA_8A024967</name>
</gene>
<accession>A0A7D9J9A8</accession>
<comment type="caution">
    <text evidence="1">The sequence shown here is derived from an EMBL/GenBank/DDBJ whole genome shotgun (WGS) entry which is preliminary data.</text>
</comment>
<protein>
    <submittedName>
        <fullName evidence="1">Uncharacterized protein</fullName>
    </submittedName>
</protein>